<keyword evidence="2" id="KW-1185">Reference proteome</keyword>
<sequence>MGLIEKKALISQISPPMDHLLATQLVDEFISSERRFIQRDWEPSQLDGGQFAETLARIWYHADSKNLNRGKDFNECLKYIENDQVTHTIQPRQDALHMARVLRTLYKFRSQRGAVHISLNYTPNHMDSKFVIEMVRWCMNDTLRVFWSGDREAVAKAIRELLQFDVPAIGVFGSVTLVQRTDLRVEEEVLLILHFAGENGMSRRDVGKIVLAAPASVTTTLKKLMSKEFRQIVLDENVYRLTDLGSRRVRNELSEKLLAQ</sequence>
<evidence type="ECO:0000313" key="1">
    <source>
        <dbReference type="EMBL" id="PQA88663.1"/>
    </source>
</evidence>
<comment type="caution">
    <text evidence="1">The sequence shown here is derived from an EMBL/GenBank/DDBJ whole genome shotgun (WGS) entry which is preliminary data.</text>
</comment>
<organism evidence="1 2">
    <name type="scientific">Hyphococcus luteus</name>
    <dbReference type="NCBI Taxonomy" id="2058213"/>
    <lineage>
        <taxon>Bacteria</taxon>
        <taxon>Pseudomonadati</taxon>
        <taxon>Pseudomonadota</taxon>
        <taxon>Alphaproteobacteria</taxon>
        <taxon>Parvularculales</taxon>
        <taxon>Parvularculaceae</taxon>
        <taxon>Hyphococcus</taxon>
    </lineage>
</organism>
<dbReference type="RefSeq" id="WP_104829905.1">
    <property type="nucleotide sequence ID" value="NZ_PJCH01000005.1"/>
</dbReference>
<proteinExistence type="predicted"/>
<name>A0A2S7K847_9PROT</name>
<protein>
    <submittedName>
        <fullName evidence="1">Uncharacterized protein</fullName>
    </submittedName>
</protein>
<dbReference type="AlphaFoldDB" id="A0A2S7K847"/>
<reference evidence="1 2" key="1">
    <citation type="submission" date="2017-12" db="EMBL/GenBank/DDBJ databases">
        <authorList>
            <person name="Hurst M.R.H."/>
        </authorList>
    </citation>
    <scope>NUCLEOTIDE SEQUENCE [LARGE SCALE GENOMIC DNA]</scope>
    <source>
        <strain evidence="1 2">SY-3-19</strain>
    </source>
</reference>
<accession>A0A2S7K847</accession>
<dbReference type="OrthoDB" id="494805at2"/>
<gene>
    <name evidence="1" type="ORF">CW354_10325</name>
</gene>
<evidence type="ECO:0000313" key="2">
    <source>
        <dbReference type="Proteomes" id="UP000239504"/>
    </source>
</evidence>
<dbReference type="EMBL" id="PJCH01000005">
    <property type="protein sequence ID" value="PQA88663.1"/>
    <property type="molecule type" value="Genomic_DNA"/>
</dbReference>
<dbReference type="Proteomes" id="UP000239504">
    <property type="component" value="Unassembled WGS sequence"/>
</dbReference>